<dbReference type="InterPro" id="IPR001789">
    <property type="entry name" value="Sig_transdc_resp-reg_receiver"/>
</dbReference>
<dbReference type="SUPFAM" id="SSF52172">
    <property type="entry name" value="CheY-like"/>
    <property type="match status" value="1"/>
</dbReference>
<dbReference type="InterPro" id="IPR011006">
    <property type="entry name" value="CheY-like_superfamily"/>
</dbReference>
<dbReference type="GO" id="GO:0006355">
    <property type="term" value="P:regulation of DNA-templated transcription"/>
    <property type="evidence" value="ECO:0007669"/>
    <property type="project" value="InterPro"/>
</dbReference>
<sequence length="218" mass="24920">MPYSIFLADDHTLIRNGLKRIIEEKGNYRIIGETGDGLEIITGVKKLQPDIVILDISMPRLRGIEAIRKIRRFNKKVKILILTMHKNEEYVYESLTCGAQGYLLKEDADKELMTALETLKNNKLYVSPTFSSDVIKMLVQRKQKPAKRTKKTPYTTLTPREREVLKLITEGDSNKKAASKLGISVRTVEHHRLSIMRKLNAHNTAALVRLAIQNKLVQ</sequence>
<dbReference type="SMART" id="SM00421">
    <property type="entry name" value="HTH_LUXR"/>
    <property type="match status" value="1"/>
</dbReference>
<dbReference type="InterPro" id="IPR016032">
    <property type="entry name" value="Sig_transdc_resp-reg_C-effctor"/>
</dbReference>
<dbReference type="SUPFAM" id="SSF46894">
    <property type="entry name" value="C-terminal effector domain of the bipartite response regulators"/>
    <property type="match status" value="1"/>
</dbReference>
<evidence type="ECO:0000256" key="1">
    <source>
        <dbReference type="ARBA" id="ARBA00022553"/>
    </source>
</evidence>
<dbReference type="Gene3D" id="3.40.50.2300">
    <property type="match status" value="1"/>
</dbReference>
<evidence type="ECO:0000256" key="5">
    <source>
        <dbReference type="PROSITE-ProRule" id="PRU00169"/>
    </source>
</evidence>
<dbReference type="CDD" id="cd17535">
    <property type="entry name" value="REC_NarL-like"/>
    <property type="match status" value="1"/>
</dbReference>
<dbReference type="PROSITE" id="PS50110">
    <property type="entry name" value="RESPONSE_REGULATORY"/>
    <property type="match status" value="1"/>
</dbReference>
<dbReference type="PROSITE" id="PS50043">
    <property type="entry name" value="HTH_LUXR_2"/>
    <property type="match status" value="1"/>
</dbReference>
<dbReference type="PRINTS" id="PR00038">
    <property type="entry name" value="HTHLUXR"/>
</dbReference>
<dbReference type="SMART" id="SM00448">
    <property type="entry name" value="REC"/>
    <property type="match status" value="1"/>
</dbReference>
<proteinExistence type="predicted"/>
<feature type="domain" description="Response regulatory" evidence="7">
    <location>
        <begin position="4"/>
        <end position="120"/>
    </location>
</feature>
<dbReference type="Pfam" id="PF00196">
    <property type="entry name" value="GerE"/>
    <property type="match status" value="1"/>
</dbReference>
<keyword evidence="1 5" id="KW-0597">Phosphoprotein</keyword>
<feature type="domain" description="HTH luxR-type" evidence="6">
    <location>
        <begin position="150"/>
        <end position="215"/>
    </location>
</feature>
<feature type="modified residue" description="4-aspartylphosphate" evidence="5">
    <location>
        <position position="55"/>
    </location>
</feature>
<dbReference type="PANTHER" id="PTHR43214">
    <property type="entry name" value="TWO-COMPONENT RESPONSE REGULATOR"/>
    <property type="match status" value="1"/>
</dbReference>
<dbReference type="Pfam" id="PF00072">
    <property type="entry name" value="Response_reg"/>
    <property type="match status" value="1"/>
</dbReference>
<name>A0A9C9K093_UNCW3</name>
<dbReference type="AlphaFoldDB" id="A0A9C9K093"/>
<reference evidence="8" key="1">
    <citation type="journal article" date="2020" name="mSystems">
        <title>Genome- and Community-Level Interaction Insights into Carbon Utilization and Element Cycling Functions of Hydrothermarchaeota in Hydrothermal Sediment.</title>
        <authorList>
            <person name="Zhou Z."/>
            <person name="Liu Y."/>
            <person name="Xu W."/>
            <person name="Pan J."/>
            <person name="Luo Z.H."/>
            <person name="Li M."/>
        </authorList>
    </citation>
    <scope>NUCLEOTIDE SEQUENCE</scope>
    <source>
        <strain evidence="8">HyVt-388</strain>
    </source>
</reference>
<evidence type="ECO:0000256" key="3">
    <source>
        <dbReference type="ARBA" id="ARBA00023125"/>
    </source>
</evidence>
<evidence type="ECO:0000313" key="8">
    <source>
        <dbReference type="EMBL" id="HEC78748.1"/>
    </source>
</evidence>
<evidence type="ECO:0000256" key="2">
    <source>
        <dbReference type="ARBA" id="ARBA00023015"/>
    </source>
</evidence>
<dbReference type="InterPro" id="IPR058245">
    <property type="entry name" value="NreC/VraR/RcsB-like_REC"/>
</dbReference>
<keyword evidence="2" id="KW-0805">Transcription regulation</keyword>
<organism evidence="8 9">
    <name type="scientific">candidate division WOR-3 bacterium</name>
    <dbReference type="NCBI Taxonomy" id="2052148"/>
    <lineage>
        <taxon>Bacteria</taxon>
        <taxon>Bacteria division WOR-3</taxon>
    </lineage>
</organism>
<keyword evidence="4" id="KW-0804">Transcription</keyword>
<evidence type="ECO:0000256" key="4">
    <source>
        <dbReference type="ARBA" id="ARBA00023163"/>
    </source>
</evidence>
<comment type="caution">
    <text evidence="8">The sequence shown here is derived from an EMBL/GenBank/DDBJ whole genome shotgun (WGS) entry which is preliminary data.</text>
</comment>
<keyword evidence="3" id="KW-0238">DNA-binding</keyword>
<dbReference type="PANTHER" id="PTHR43214:SF41">
    <property type="entry name" value="NITRATE_NITRITE RESPONSE REGULATOR PROTEIN NARP"/>
    <property type="match status" value="1"/>
</dbReference>
<evidence type="ECO:0000259" key="7">
    <source>
        <dbReference type="PROSITE" id="PS50110"/>
    </source>
</evidence>
<dbReference type="GO" id="GO:0003677">
    <property type="term" value="F:DNA binding"/>
    <property type="evidence" value="ECO:0007669"/>
    <property type="project" value="UniProtKB-KW"/>
</dbReference>
<dbReference type="Proteomes" id="UP000885826">
    <property type="component" value="Unassembled WGS sequence"/>
</dbReference>
<dbReference type="InterPro" id="IPR039420">
    <property type="entry name" value="WalR-like"/>
</dbReference>
<evidence type="ECO:0000313" key="9">
    <source>
        <dbReference type="Proteomes" id="UP000885826"/>
    </source>
</evidence>
<dbReference type="GO" id="GO:0000160">
    <property type="term" value="P:phosphorelay signal transduction system"/>
    <property type="evidence" value="ECO:0007669"/>
    <property type="project" value="InterPro"/>
</dbReference>
<evidence type="ECO:0000259" key="6">
    <source>
        <dbReference type="PROSITE" id="PS50043"/>
    </source>
</evidence>
<dbReference type="InterPro" id="IPR000792">
    <property type="entry name" value="Tscrpt_reg_LuxR_C"/>
</dbReference>
<dbReference type="CDD" id="cd06170">
    <property type="entry name" value="LuxR_C_like"/>
    <property type="match status" value="1"/>
</dbReference>
<dbReference type="EMBL" id="DRIG01000066">
    <property type="protein sequence ID" value="HEC78748.1"/>
    <property type="molecule type" value="Genomic_DNA"/>
</dbReference>
<accession>A0A9C9K093</accession>
<protein>
    <submittedName>
        <fullName evidence="8">Response regulator transcription factor</fullName>
    </submittedName>
</protein>
<gene>
    <name evidence="8" type="ORF">ENI34_06360</name>
</gene>